<protein>
    <submittedName>
        <fullName evidence="2">Uncharacterized protein</fullName>
    </submittedName>
</protein>
<gene>
    <name evidence="2" type="ORF">SAMN05444389_101465</name>
</gene>
<reference evidence="3" key="1">
    <citation type="submission" date="2016-11" db="EMBL/GenBank/DDBJ databases">
        <authorList>
            <person name="Varghese N."/>
            <person name="Submissions S."/>
        </authorList>
    </citation>
    <scope>NUCLEOTIDE SEQUENCE [LARGE SCALE GENOMIC DNA]</scope>
    <source>
        <strain evidence="3">DSM 6637</strain>
    </source>
</reference>
<accession>A0A1M7DNN6</accession>
<dbReference type="AlphaFoldDB" id="A0A1M7DNN6"/>
<keyword evidence="3" id="KW-1185">Reference proteome</keyword>
<evidence type="ECO:0000313" key="3">
    <source>
        <dbReference type="Proteomes" id="UP000184444"/>
    </source>
</evidence>
<feature type="region of interest" description="Disordered" evidence="1">
    <location>
        <begin position="49"/>
        <end position="72"/>
    </location>
</feature>
<organism evidence="2 3">
    <name type="scientific">Paracoccus solventivorans</name>
    <dbReference type="NCBI Taxonomy" id="53463"/>
    <lineage>
        <taxon>Bacteria</taxon>
        <taxon>Pseudomonadati</taxon>
        <taxon>Pseudomonadota</taxon>
        <taxon>Alphaproteobacteria</taxon>
        <taxon>Rhodobacterales</taxon>
        <taxon>Paracoccaceae</taxon>
        <taxon>Paracoccus</taxon>
    </lineage>
</organism>
<name>A0A1M7DNN6_9RHOB</name>
<proteinExistence type="predicted"/>
<dbReference type="Proteomes" id="UP000184444">
    <property type="component" value="Unassembled WGS sequence"/>
</dbReference>
<evidence type="ECO:0000313" key="2">
    <source>
        <dbReference type="EMBL" id="SHL81092.1"/>
    </source>
</evidence>
<evidence type="ECO:0000256" key="1">
    <source>
        <dbReference type="SAM" id="MobiDB-lite"/>
    </source>
</evidence>
<feature type="compositionally biased region" description="Basic and acidic residues" evidence="1">
    <location>
        <begin position="51"/>
        <end position="62"/>
    </location>
</feature>
<sequence>MDDKPDHGYPQWVWLECYCGHWAKVCLPWGPYRLRDWILPRARCTKCGRKGAKDTLAARDPADEPPGNYPKF</sequence>
<dbReference type="EMBL" id="FRCK01000001">
    <property type="protein sequence ID" value="SHL81092.1"/>
    <property type="molecule type" value="Genomic_DNA"/>
</dbReference>